<dbReference type="KEGG" id="ica:Intca_1018"/>
<keyword evidence="5 12" id="KW-0479">Metal-binding</keyword>
<evidence type="ECO:0000256" key="3">
    <source>
        <dbReference type="ARBA" id="ARBA00022485"/>
    </source>
</evidence>
<comment type="subcellular location">
    <subcellularLocation>
        <location evidence="1 12">Cytoplasm</location>
    </subcellularLocation>
</comment>
<evidence type="ECO:0000313" key="15">
    <source>
        <dbReference type="Proteomes" id="UP000008914"/>
    </source>
</evidence>
<dbReference type="PANTHER" id="PTHR38839:SF5">
    <property type="entry name" value="TRANSCRIPTIONAL REGULATOR WHID"/>
    <property type="match status" value="1"/>
</dbReference>
<evidence type="ECO:0000259" key="13">
    <source>
        <dbReference type="PROSITE" id="PS51674"/>
    </source>
</evidence>
<dbReference type="GO" id="GO:0045892">
    <property type="term" value="P:negative regulation of DNA-templated transcription"/>
    <property type="evidence" value="ECO:0007669"/>
    <property type="project" value="TreeGrafter"/>
</dbReference>
<feature type="binding site" evidence="12">
    <location>
        <position position="62"/>
    </location>
    <ligand>
        <name>[4Fe-4S] cluster</name>
        <dbReference type="ChEBI" id="CHEBI:49883"/>
    </ligand>
</feature>
<organism evidence="14 15">
    <name type="scientific">Intrasporangium calvum (strain ATCC 23552 / DSM 43043 / JCM 3097 / NBRC 12989 / NCIMB 10167 / NRRL B-3866 / 7 KIP)</name>
    <dbReference type="NCBI Taxonomy" id="710696"/>
    <lineage>
        <taxon>Bacteria</taxon>
        <taxon>Bacillati</taxon>
        <taxon>Actinomycetota</taxon>
        <taxon>Actinomycetes</taxon>
        <taxon>Micrococcales</taxon>
        <taxon>Intrasporangiaceae</taxon>
        <taxon>Intrasporangium</taxon>
    </lineage>
</organism>
<dbReference type="Pfam" id="PF02467">
    <property type="entry name" value="Whib"/>
    <property type="match status" value="1"/>
</dbReference>
<dbReference type="GO" id="GO:0051539">
    <property type="term" value="F:4 iron, 4 sulfur cluster binding"/>
    <property type="evidence" value="ECO:0007669"/>
    <property type="project" value="UniProtKB-UniRule"/>
</dbReference>
<keyword evidence="4 12" id="KW-0963">Cytoplasm</keyword>
<feature type="binding site" evidence="12">
    <location>
        <position position="23"/>
    </location>
    <ligand>
        <name>[4Fe-4S] cluster</name>
        <dbReference type="ChEBI" id="CHEBI:49883"/>
    </ligand>
</feature>
<sequence>MAEITRLPGPVADLWDWQLEGACRGVSPEVFFHPEGERGPRRRNRDAAAKAVCAGCPVLAECRSHALQVREPYGVWGGLSESERELLYADPLIPPARTIATAS</sequence>
<evidence type="ECO:0000256" key="1">
    <source>
        <dbReference type="ARBA" id="ARBA00004496"/>
    </source>
</evidence>
<name>E6SDB9_INTC7</name>
<gene>
    <name evidence="12" type="primary">whiB</name>
    <name evidence="14" type="ordered locus">Intca_1018</name>
</gene>
<dbReference type="GO" id="GO:0003677">
    <property type="term" value="F:DNA binding"/>
    <property type="evidence" value="ECO:0007669"/>
    <property type="project" value="UniProtKB-UniRule"/>
</dbReference>
<evidence type="ECO:0000256" key="2">
    <source>
        <dbReference type="ARBA" id="ARBA00006597"/>
    </source>
</evidence>
<evidence type="ECO:0000256" key="10">
    <source>
        <dbReference type="ARBA" id="ARBA00023157"/>
    </source>
</evidence>
<dbReference type="AlphaFoldDB" id="E6SDB9"/>
<comment type="function">
    <text evidence="12">Acts as a transcriptional regulator. Probably redox-responsive. The apo- but not holo-form probably binds DNA.</text>
</comment>
<dbReference type="OrthoDB" id="4954884at2"/>
<dbReference type="GO" id="GO:0047134">
    <property type="term" value="F:protein-disulfide reductase [NAD(P)H] activity"/>
    <property type="evidence" value="ECO:0007669"/>
    <property type="project" value="TreeGrafter"/>
</dbReference>
<dbReference type="GO" id="GO:0035731">
    <property type="term" value="F:dinitrosyl-iron complex binding"/>
    <property type="evidence" value="ECO:0007669"/>
    <property type="project" value="UniProtKB-UniRule"/>
</dbReference>
<dbReference type="RefSeq" id="WP_013491859.1">
    <property type="nucleotide sequence ID" value="NC_014830.1"/>
</dbReference>
<feature type="binding site" evidence="12">
    <location>
        <position position="53"/>
    </location>
    <ligand>
        <name>[4Fe-4S] cluster</name>
        <dbReference type="ChEBI" id="CHEBI:49883"/>
    </ligand>
</feature>
<dbReference type="PANTHER" id="PTHR38839">
    <property type="entry name" value="TRANSCRIPTIONAL REGULATOR WHID-RELATED"/>
    <property type="match status" value="1"/>
</dbReference>
<evidence type="ECO:0000256" key="6">
    <source>
        <dbReference type="ARBA" id="ARBA00023004"/>
    </source>
</evidence>
<accession>E6SDB9</accession>
<dbReference type="InterPro" id="IPR003482">
    <property type="entry name" value="Whib"/>
</dbReference>
<comment type="cofactor">
    <cofactor evidence="12">
        <name>[4Fe-4S] cluster</name>
        <dbReference type="ChEBI" id="CHEBI:49883"/>
    </cofactor>
    <text evidence="12">Binds 1 [4Fe-4S] cluster per subunit. Following nitrosylation of the [4Fe-4S] cluster binds 1 [4Fe-8(NO)] cluster per subunit.</text>
</comment>
<protein>
    <recommendedName>
        <fullName evidence="12">Transcriptional regulator WhiB</fullName>
    </recommendedName>
</protein>
<keyword evidence="10 12" id="KW-1015">Disulfide bond</keyword>
<dbReference type="EMBL" id="CP002343">
    <property type="protein sequence ID" value="ADU47541.1"/>
    <property type="molecule type" value="Genomic_DNA"/>
</dbReference>
<dbReference type="STRING" id="710696.Intca_1018"/>
<comment type="similarity">
    <text evidence="2 12">Belongs to the WhiB family.</text>
</comment>
<keyword evidence="15" id="KW-1185">Reference proteome</keyword>
<comment type="PTM">
    <text evidence="12">The Fe-S cluster can be nitrosylated by nitric oxide (NO).</text>
</comment>
<dbReference type="HOGENOM" id="CLU_106245_6_0_11"/>
<feature type="binding site" evidence="12">
    <location>
        <position position="56"/>
    </location>
    <ligand>
        <name>[4Fe-4S] cluster</name>
        <dbReference type="ChEBI" id="CHEBI:49883"/>
    </ligand>
</feature>
<dbReference type="InterPro" id="IPR034768">
    <property type="entry name" value="4FE4S_WBL"/>
</dbReference>
<dbReference type="GO" id="GO:0005737">
    <property type="term" value="C:cytoplasm"/>
    <property type="evidence" value="ECO:0007669"/>
    <property type="project" value="UniProtKB-SubCell"/>
</dbReference>
<evidence type="ECO:0000256" key="5">
    <source>
        <dbReference type="ARBA" id="ARBA00022723"/>
    </source>
</evidence>
<evidence type="ECO:0000256" key="11">
    <source>
        <dbReference type="ARBA" id="ARBA00023163"/>
    </source>
</evidence>
<comment type="PTM">
    <text evidence="12">Upon Fe-S cluster removal intramolecular disulfide bonds are formed.</text>
</comment>
<keyword evidence="8 12" id="KW-0805">Transcription regulation</keyword>
<keyword evidence="11 12" id="KW-0804">Transcription</keyword>
<keyword evidence="6 12" id="KW-0408">Iron</keyword>
<keyword evidence="9 12" id="KW-0238">DNA-binding</keyword>
<feature type="domain" description="4Fe-4S Wbl-type" evidence="13">
    <location>
        <begin position="22"/>
        <end position="86"/>
    </location>
</feature>
<dbReference type="GO" id="GO:0045454">
    <property type="term" value="P:cell redox homeostasis"/>
    <property type="evidence" value="ECO:0007669"/>
    <property type="project" value="TreeGrafter"/>
</dbReference>
<evidence type="ECO:0000256" key="7">
    <source>
        <dbReference type="ARBA" id="ARBA00023014"/>
    </source>
</evidence>
<keyword evidence="7 12" id="KW-0411">Iron-sulfur</keyword>
<dbReference type="Proteomes" id="UP000008914">
    <property type="component" value="Chromosome"/>
</dbReference>
<dbReference type="PROSITE" id="PS51674">
    <property type="entry name" value="4FE4S_WBL"/>
    <property type="match status" value="1"/>
</dbReference>
<evidence type="ECO:0000313" key="14">
    <source>
        <dbReference type="EMBL" id="ADU47541.1"/>
    </source>
</evidence>
<keyword evidence="3 12" id="KW-0004">4Fe-4S</keyword>
<dbReference type="HAMAP" id="MF_01479">
    <property type="entry name" value="WhiB"/>
    <property type="match status" value="1"/>
</dbReference>
<reference evidence="14 15" key="1">
    <citation type="journal article" date="2010" name="Stand. Genomic Sci.">
        <title>Complete genome sequence of Intrasporangium calvum type strain (7 KIP).</title>
        <authorList>
            <person name="Del Rio T.G."/>
            <person name="Chertkov O."/>
            <person name="Yasawong M."/>
            <person name="Lucas S."/>
            <person name="Deshpande S."/>
            <person name="Cheng J.F."/>
            <person name="Detter C."/>
            <person name="Tapia R."/>
            <person name="Han C."/>
            <person name="Goodwin L."/>
            <person name="Pitluck S."/>
            <person name="Liolios K."/>
            <person name="Ivanova N."/>
            <person name="Mavromatis K."/>
            <person name="Pati A."/>
            <person name="Chen A."/>
            <person name="Palaniappan K."/>
            <person name="Land M."/>
            <person name="Hauser L."/>
            <person name="Chang Y.J."/>
            <person name="Jeffries C.D."/>
            <person name="Rohde M."/>
            <person name="Pukall R."/>
            <person name="Sikorski J."/>
            <person name="Goker M."/>
            <person name="Woyke T."/>
            <person name="Bristow J."/>
            <person name="Eisen J.A."/>
            <person name="Markowitz V."/>
            <person name="Hugenholtz P."/>
            <person name="Kyrpides N.C."/>
            <person name="Klenk H.P."/>
            <person name="Lapidus A."/>
        </authorList>
    </citation>
    <scope>NUCLEOTIDE SEQUENCE [LARGE SCALE GENOMIC DNA]</scope>
    <source>
        <strain evidence="15">ATCC 23552 / DSM 43043 / JCM 3097 / NBRC 12989 / 7 KIP</strain>
    </source>
</reference>
<evidence type="ECO:0000256" key="12">
    <source>
        <dbReference type="HAMAP-Rule" id="MF_01479"/>
    </source>
</evidence>
<evidence type="ECO:0000256" key="8">
    <source>
        <dbReference type="ARBA" id="ARBA00023015"/>
    </source>
</evidence>
<evidence type="ECO:0000256" key="4">
    <source>
        <dbReference type="ARBA" id="ARBA00022490"/>
    </source>
</evidence>
<proteinExistence type="inferred from homology"/>
<dbReference type="GO" id="GO:0046872">
    <property type="term" value="F:metal ion binding"/>
    <property type="evidence" value="ECO:0007669"/>
    <property type="project" value="UniProtKB-KW"/>
</dbReference>
<evidence type="ECO:0000256" key="9">
    <source>
        <dbReference type="ARBA" id="ARBA00023125"/>
    </source>
</evidence>
<dbReference type="eggNOG" id="ENOG5032S23">
    <property type="taxonomic scope" value="Bacteria"/>
</dbReference>